<dbReference type="EMBL" id="WUQX01000001">
    <property type="protein sequence ID" value="MXP75594.1"/>
    <property type="molecule type" value="Genomic_DNA"/>
</dbReference>
<dbReference type="SUPFAM" id="SSF53448">
    <property type="entry name" value="Nucleotide-diphospho-sugar transferases"/>
    <property type="match status" value="1"/>
</dbReference>
<dbReference type="Gene3D" id="3.90.550.10">
    <property type="entry name" value="Spore Coat Polysaccharide Biosynthesis Protein SpsA, Chain A"/>
    <property type="match status" value="1"/>
</dbReference>
<dbReference type="RefSeq" id="WP_159750835.1">
    <property type="nucleotide sequence ID" value="NZ_WUQX01000001.1"/>
</dbReference>
<sequence>MSTYNGEKFLSEQIETILNQTGVEVNLHIRDDGSNDRTKEILKTYAEKYDNVNITFGEAAGVGKSFMSLLYSAEPADYYAFSDQDDIWDADKLWSAIQYIKEKAKITDPVLYCGNQKIVDSDRKFVALRLPENYEDHGLMGGILANGYAGCTMVMNHILWELLQDKKRRPKMQFFDSRIHDEWVVAVAQAVGKVIYDPVSHMEYRHHNSAFTSTDSLTSQKN</sequence>
<proteinExistence type="predicted"/>
<keyword evidence="2" id="KW-0808">Transferase</keyword>
<feature type="domain" description="Glycosyltransferase 2-like" evidence="1">
    <location>
        <begin position="1"/>
        <end position="161"/>
    </location>
</feature>
<dbReference type="AlphaFoldDB" id="A0A7X3SIQ6"/>
<evidence type="ECO:0000259" key="1">
    <source>
        <dbReference type="Pfam" id="PF00535"/>
    </source>
</evidence>
<name>A0A7X3SIQ6_9FIRM</name>
<accession>A0A7X3SIQ6</accession>
<evidence type="ECO:0000313" key="3">
    <source>
        <dbReference type="Proteomes" id="UP000460412"/>
    </source>
</evidence>
<dbReference type="PANTHER" id="PTHR22916">
    <property type="entry name" value="GLYCOSYLTRANSFERASE"/>
    <property type="match status" value="1"/>
</dbReference>
<organism evidence="2 3">
    <name type="scientific">Sporofaciens musculi</name>
    <dbReference type="NCBI Taxonomy" id="2681861"/>
    <lineage>
        <taxon>Bacteria</taxon>
        <taxon>Bacillati</taxon>
        <taxon>Bacillota</taxon>
        <taxon>Clostridia</taxon>
        <taxon>Lachnospirales</taxon>
        <taxon>Lachnospiraceae</taxon>
        <taxon>Sporofaciens</taxon>
    </lineage>
</organism>
<dbReference type="GO" id="GO:0016758">
    <property type="term" value="F:hexosyltransferase activity"/>
    <property type="evidence" value="ECO:0007669"/>
    <property type="project" value="UniProtKB-ARBA"/>
</dbReference>
<dbReference type="PANTHER" id="PTHR22916:SF3">
    <property type="entry name" value="UDP-GLCNAC:BETAGAL BETA-1,3-N-ACETYLGLUCOSAMINYLTRANSFERASE-LIKE PROTEIN 1"/>
    <property type="match status" value="1"/>
</dbReference>
<reference evidence="2 3" key="1">
    <citation type="submission" date="2019-12" db="EMBL/GenBank/DDBJ databases">
        <title>Sporaefaciens musculi gen. nov., sp. nov., a novel bacterium isolated from the caecum of an obese mouse.</title>
        <authorList>
            <person name="Rasmussen T.S."/>
            <person name="Streidl T."/>
            <person name="Hitch T.C.A."/>
            <person name="Wortmann E."/>
            <person name="Deptula P."/>
            <person name="Hansen M."/>
            <person name="Nielsen D.S."/>
            <person name="Clavel T."/>
            <person name="Vogensen F.K."/>
        </authorList>
    </citation>
    <scope>NUCLEOTIDE SEQUENCE [LARGE SCALE GENOMIC DNA]</scope>
    <source>
        <strain evidence="2 3">WCA-9-b2</strain>
    </source>
</reference>
<dbReference type="InterPro" id="IPR029044">
    <property type="entry name" value="Nucleotide-diphossugar_trans"/>
</dbReference>
<protein>
    <submittedName>
        <fullName evidence="2">Glycosyltransferase</fullName>
    </submittedName>
</protein>
<keyword evidence="3" id="KW-1185">Reference proteome</keyword>
<comment type="caution">
    <text evidence="2">The sequence shown here is derived from an EMBL/GenBank/DDBJ whole genome shotgun (WGS) entry which is preliminary data.</text>
</comment>
<dbReference type="Proteomes" id="UP000460412">
    <property type="component" value="Unassembled WGS sequence"/>
</dbReference>
<evidence type="ECO:0000313" key="2">
    <source>
        <dbReference type="EMBL" id="MXP75594.1"/>
    </source>
</evidence>
<gene>
    <name evidence="2" type="ORF">GN277_09410</name>
</gene>
<dbReference type="Pfam" id="PF00535">
    <property type="entry name" value="Glycos_transf_2"/>
    <property type="match status" value="1"/>
</dbReference>
<dbReference type="InterPro" id="IPR001173">
    <property type="entry name" value="Glyco_trans_2-like"/>
</dbReference>